<name>A0ABN0XAH7_9ALTE</name>
<dbReference type="EMBL" id="BAAAEI010000013">
    <property type="protein sequence ID" value="GAA0359359.1"/>
    <property type="molecule type" value="Genomic_DNA"/>
</dbReference>
<dbReference type="InterPro" id="IPR026387">
    <property type="entry name" value="OMP_w_GlyGly"/>
</dbReference>
<evidence type="ECO:0000256" key="1">
    <source>
        <dbReference type="SAM" id="SignalP"/>
    </source>
</evidence>
<sequence length="247" mass="26837">MLKKLLPFTLFSLALPAQADTLLGLYVGAQGWRADSQGGFASNADVTDFNFSDETVSSFHIALEHPIPLIPNIRIARQSLDTDGSTTLASSFQFGGQNFSAGTQVMSGLDMDSTDYTFYYEVFDNDLVSLDLGLTGRDVDGRLTASSTGLNAAQSFSGIVPLLYGKVEIGMPLTGFGFQAQGNFLAIDDSKVYDYQAALTYSLLDNLAIDLTLQLGYRAFMLELDDMDDVYTDLDFKGPFAGVELHF</sequence>
<proteinExistence type="predicted"/>
<accession>A0ABN0XAH7</accession>
<protein>
    <submittedName>
        <fullName evidence="2">TIGR04219 family outer membrane beta-barrel protein</fullName>
    </submittedName>
</protein>
<organism evidence="2 3">
    <name type="scientific">Bowmanella denitrificans</name>
    <dbReference type="NCBI Taxonomy" id="366582"/>
    <lineage>
        <taxon>Bacteria</taxon>
        <taxon>Pseudomonadati</taxon>
        <taxon>Pseudomonadota</taxon>
        <taxon>Gammaproteobacteria</taxon>
        <taxon>Alteromonadales</taxon>
        <taxon>Alteromonadaceae</taxon>
        <taxon>Bowmanella</taxon>
    </lineage>
</organism>
<feature type="chain" id="PRO_5046058080" evidence="1">
    <location>
        <begin position="20"/>
        <end position="247"/>
    </location>
</feature>
<dbReference type="NCBIfam" id="TIGR04219">
    <property type="entry name" value="OMP_w_GlyGly"/>
    <property type="match status" value="1"/>
</dbReference>
<keyword evidence="3" id="KW-1185">Reference proteome</keyword>
<dbReference type="RefSeq" id="WP_102798800.1">
    <property type="nucleotide sequence ID" value="NZ_BAAAEI010000013.1"/>
</dbReference>
<gene>
    <name evidence="2" type="ORF">GCM10009092_24450</name>
</gene>
<evidence type="ECO:0000313" key="3">
    <source>
        <dbReference type="Proteomes" id="UP001501757"/>
    </source>
</evidence>
<dbReference type="Proteomes" id="UP001501757">
    <property type="component" value="Unassembled WGS sequence"/>
</dbReference>
<comment type="caution">
    <text evidence="2">The sequence shown here is derived from an EMBL/GenBank/DDBJ whole genome shotgun (WGS) entry which is preliminary data.</text>
</comment>
<keyword evidence="1" id="KW-0732">Signal</keyword>
<reference evidence="2 3" key="1">
    <citation type="journal article" date="2019" name="Int. J. Syst. Evol. Microbiol.">
        <title>The Global Catalogue of Microorganisms (GCM) 10K type strain sequencing project: providing services to taxonomists for standard genome sequencing and annotation.</title>
        <authorList>
            <consortium name="The Broad Institute Genomics Platform"/>
            <consortium name="The Broad Institute Genome Sequencing Center for Infectious Disease"/>
            <person name="Wu L."/>
            <person name="Ma J."/>
        </authorList>
    </citation>
    <scope>NUCLEOTIDE SEQUENCE [LARGE SCALE GENOMIC DNA]</scope>
    <source>
        <strain evidence="2 3">JCM 13378</strain>
    </source>
</reference>
<evidence type="ECO:0000313" key="2">
    <source>
        <dbReference type="EMBL" id="GAA0359359.1"/>
    </source>
</evidence>
<feature type="signal peptide" evidence="1">
    <location>
        <begin position="1"/>
        <end position="19"/>
    </location>
</feature>